<evidence type="ECO:0000313" key="3">
    <source>
        <dbReference type="Proteomes" id="UP001164929"/>
    </source>
</evidence>
<evidence type="ECO:0000256" key="1">
    <source>
        <dbReference type="SAM" id="MobiDB-lite"/>
    </source>
</evidence>
<reference evidence="2" key="1">
    <citation type="journal article" date="2023" name="Mol. Ecol. Resour.">
        <title>Chromosome-level genome assembly of a triploid poplar Populus alba 'Berolinensis'.</title>
        <authorList>
            <person name="Chen S."/>
            <person name="Yu Y."/>
            <person name="Wang X."/>
            <person name="Wang S."/>
            <person name="Zhang T."/>
            <person name="Zhou Y."/>
            <person name="He R."/>
            <person name="Meng N."/>
            <person name="Wang Y."/>
            <person name="Liu W."/>
            <person name="Liu Z."/>
            <person name="Liu J."/>
            <person name="Guo Q."/>
            <person name="Huang H."/>
            <person name="Sederoff R.R."/>
            <person name="Wang G."/>
            <person name="Qu G."/>
            <person name="Chen S."/>
        </authorList>
    </citation>
    <scope>NUCLEOTIDE SEQUENCE</scope>
    <source>
        <strain evidence="2">SC-2020</strain>
    </source>
</reference>
<dbReference type="GO" id="GO:0005634">
    <property type="term" value="C:nucleus"/>
    <property type="evidence" value="ECO:0007669"/>
    <property type="project" value="TreeGrafter"/>
</dbReference>
<sequence length="379" mass="43117">MGSGKPERHSKTKEKKGLSLRNPSKKINSKKKTGINKKTDQSKNEENQNKSEASTPASASQQLSFFINEFQSANGVQLSSIELESIKETCFVELSQESGHDVMALGSHMKAAFGPSWKQVLCEGKLVEGIIDPGSPSVLIISTSALRSLELLRGVRSLTKECHAAKLFSKHMKVEEQLGNDESYNRLLKELSMLNNHLHLGNDESYNRLLKELSMLNNHLHLGNDESYNRLLKELSMLNNHLHVAMLKKRVNFASGTPSRIKKLIDIEALGLSRLTMIVLDMHADVKGYSLFTLPQVRDELWDLYKDFFHQRLLQGHLRICLFGPIPSAKGKEFKGKKEESLQNNRFHEMLYQLYLLSTQNSNFPSLQIWRERNFPPFI</sequence>
<dbReference type="GO" id="GO:0030686">
    <property type="term" value="C:90S preribosome"/>
    <property type="evidence" value="ECO:0007669"/>
    <property type="project" value="TreeGrafter"/>
</dbReference>
<comment type="caution">
    <text evidence="2">The sequence shown here is derived from an EMBL/GenBank/DDBJ whole genome shotgun (WGS) entry which is preliminary data.</text>
</comment>
<dbReference type="Pfam" id="PF14617">
    <property type="entry name" value="CMS1"/>
    <property type="match status" value="2"/>
</dbReference>
<dbReference type="Proteomes" id="UP001164929">
    <property type="component" value="Chromosome 14"/>
</dbReference>
<dbReference type="PANTHER" id="PTHR24030:SF0">
    <property type="entry name" value="PROTEIN CMSS1"/>
    <property type="match status" value="1"/>
</dbReference>
<keyword evidence="3" id="KW-1185">Reference proteome</keyword>
<dbReference type="EMBL" id="JAQIZT010000014">
    <property type="protein sequence ID" value="KAJ6973225.1"/>
    <property type="molecule type" value="Genomic_DNA"/>
</dbReference>
<protein>
    <submittedName>
        <fullName evidence="2">Protein CMSS1</fullName>
    </submittedName>
</protein>
<feature type="region of interest" description="Disordered" evidence="1">
    <location>
        <begin position="1"/>
        <end position="57"/>
    </location>
</feature>
<name>A0AAD6LU76_9ROSI</name>
<gene>
    <name evidence="2" type="ORF">NC653_033532</name>
</gene>
<feature type="compositionally biased region" description="Basic and acidic residues" evidence="1">
    <location>
        <begin position="37"/>
        <end position="49"/>
    </location>
</feature>
<dbReference type="AlphaFoldDB" id="A0AAD6LU76"/>
<proteinExistence type="predicted"/>
<feature type="compositionally biased region" description="Basic residues" evidence="1">
    <location>
        <begin position="23"/>
        <end position="35"/>
    </location>
</feature>
<evidence type="ECO:0000313" key="2">
    <source>
        <dbReference type="EMBL" id="KAJ6973225.1"/>
    </source>
</evidence>
<accession>A0AAD6LU76</accession>
<organism evidence="2 3">
    <name type="scientific">Populus alba x Populus x berolinensis</name>
    <dbReference type="NCBI Taxonomy" id="444605"/>
    <lineage>
        <taxon>Eukaryota</taxon>
        <taxon>Viridiplantae</taxon>
        <taxon>Streptophyta</taxon>
        <taxon>Embryophyta</taxon>
        <taxon>Tracheophyta</taxon>
        <taxon>Spermatophyta</taxon>
        <taxon>Magnoliopsida</taxon>
        <taxon>eudicotyledons</taxon>
        <taxon>Gunneridae</taxon>
        <taxon>Pentapetalae</taxon>
        <taxon>rosids</taxon>
        <taxon>fabids</taxon>
        <taxon>Malpighiales</taxon>
        <taxon>Salicaceae</taxon>
        <taxon>Saliceae</taxon>
        <taxon>Populus</taxon>
    </lineage>
</organism>
<dbReference type="PANTHER" id="PTHR24030">
    <property type="entry name" value="PROTEIN CMSS1"/>
    <property type="match status" value="1"/>
</dbReference>
<dbReference type="InterPro" id="IPR032704">
    <property type="entry name" value="Cms1"/>
</dbReference>